<feature type="domain" description="Helicase C-terminal" evidence="9">
    <location>
        <begin position="230"/>
        <end position="383"/>
    </location>
</feature>
<dbReference type="InterPro" id="IPR011545">
    <property type="entry name" value="DEAD/DEAH_box_helicase_dom"/>
</dbReference>
<feature type="region of interest" description="Disordered" evidence="7">
    <location>
        <begin position="386"/>
        <end position="546"/>
    </location>
</feature>
<keyword evidence="1" id="KW-0547">Nucleotide-binding</keyword>
<dbReference type="PROSITE" id="PS51195">
    <property type="entry name" value="Q_MOTIF"/>
    <property type="match status" value="1"/>
</dbReference>
<dbReference type="RefSeq" id="WP_379537323.1">
    <property type="nucleotide sequence ID" value="NZ_JBHSDR010000003.1"/>
</dbReference>
<dbReference type="InterPro" id="IPR050079">
    <property type="entry name" value="DEAD_box_RNA_helicase"/>
</dbReference>
<dbReference type="SUPFAM" id="SSF52540">
    <property type="entry name" value="P-loop containing nucleoside triphosphate hydrolases"/>
    <property type="match status" value="1"/>
</dbReference>
<evidence type="ECO:0000313" key="12">
    <source>
        <dbReference type="Proteomes" id="UP001595828"/>
    </source>
</evidence>
<dbReference type="CDD" id="cd18787">
    <property type="entry name" value="SF2_C_DEAD"/>
    <property type="match status" value="1"/>
</dbReference>
<keyword evidence="4" id="KW-0067">ATP-binding</keyword>
<dbReference type="PANTHER" id="PTHR47959:SF13">
    <property type="entry name" value="ATP-DEPENDENT RNA HELICASE RHLE"/>
    <property type="match status" value="1"/>
</dbReference>
<keyword evidence="2" id="KW-0378">Hydrolase</keyword>
<feature type="compositionally biased region" description="Basic and acidic residues" evidence="7">
    <location>
        <begin position="400"/>
        <end position="466"/>
    </location>
</feature>
<dbReference type="Proteomes" id="UP001595828">
    <property type="component" value="Unassembled WGS sequence"/>
</dbReference>
<reference evidence="12" key="1">
    <citation type="journal article" date="2019" name="Int. J. Syst. Evol. Microbiol.">
        <title>The Global Catalogue of Microorganisms (GCM) 10K type strain sequencing project: providing services to taxonomists for standard genome sequencing and annotation.</title>
        <authorList>
            <consortium name="The Broad Institute Genomics Platform"/>
            <consortium name="The Broad Institute Genome Sequencing Center for Infectious Disease"/>
            <person name="Wu L."/>
            <person name="Ma J."/>
        </authorList>
    </citation>
    <scope>NUCLEOTIDE SEQUENCE [LARGE SCALE GENOMIC DNA]</scope>
    <source>
        <strain evidence="12">CGMCC 1.12989</strain>
    </source>
</reference>
<gene>
    <name evidence="11" type="ORF">ACFO0A_02085</name>
</gene>
<feature type="compositionally biased region" description="Gly residues" evidence="7">
    <location>
        <begin position="527"/>
        <end position="539"/>
    </location>
</feature>
<evidence type="ECO:0000256" key="7">
    <source>
        <dbReference type="SAM" id="MobiDB-lite"/>
    </source>
</evidence>
<feature type="short sequence motif" description="Q motif" evidence="6">
    <location>
        <begin position="2"/>
        <end position="30"/>
    </location>
</feature>
<dbReference type="InterPro" id="IPR001650">
    <property type="entry name" value="Helicase_C-like"/>
</dbReference>
<proteinExistence type="inferred from homology"/>
<dbReference type="SMART" id="SM00490">
    <property type="entry name" value="HELICc"/>
    <property type="match status" value="1"/>
</dbReference>
<comment type="caution">
    <text evidence="11">The sequence shown here is derived from an EMBL/GenBank/DDBJ whole genome shotgun (WGS) entry which is preliminary data.</text>
</comment>
<organism evidence="11 12">
    <name type="scientific">Novosphingobium tardum</name>
    <dbReference type="NCBI Taxonomy" id="1538021"/>
    <lineage>
        <taxon>Bacteria</taxon>
        <taxon>Pseudomonadati</taxon>
        <taxon>Pseudomonadota</taxon>
        <taxon>Alphaproteobacteria</taxon>
        <taxon>Sphingomonadales</taxon>
        <taxon>Sphingomonadaceae</taxon>
        <taxon>Novosphingobium</taxon>
    </lineage>
</organism>
<evidence type="ECO:0000256" key="5">
    <source>
        <dbReference type="ARBA" id="ARBA00038437"/>
    </source>
</evidence>
<sequence length="546" mass="59041">MSYFSDLGLAEPILRALATKGYNDPTPIQRQAIPALLQGRDLLGIAQTGTGKTAAFSLPSLHRLAANPQPRKNAACRMLVLSPTRELAAQIADNMRGYAKNLDLSVQCIFGGVPVGKQARALVGGTDILVATPGRLLDLIDQRALTLRHVEIFVLDEADQMMDLGFIVPLKRVAAMLPKERQSLFFSATMPKAIADLGRQFINNPVRVEVTPQASTAERVEQFVTFVNQAEKQALLSLKLRAGLADNAIERALVFTRTKHGADRVVRHLAAAGVKAAAIHGNKSQAQRTAALQAFRQGATPVLVATDIAARGIDVTGVSHVFNYEMPNVAEQYVHRIGRTARAGADGIALSFVAPDEKPYMRDIEKLTGVTLMPLPLPEDFQKEAAKLPAASRHNPGSENGRREHAPRGNAYGRREDTSRGRHGAGRNEGHGDRRNDGRGDGRNESRGKPREGGVDPRQGRPEHRNPPIGTGSSYRPDARADQRPDRVVRTEARTDPRREGGNGPRADKQAERPAGGEPRQKRRFRPGGGGQGGGGGGRNPVRRAS</sequence>
<evidence type="ECO:0000256" key="2">
    <source>
        <dbReference type="ARBA" id="ARBA00022801"/>
    </source>
</evidence>
<keyword evidence="3 11" id="KW-0347">Helicase</keyword>
<feature type="domain" description="Helicase ATP-binding" evidence="8">
    <location>
        <begin position="33"/>
        <end position="208"/>
    </location>
</feature>
<comment type="similarity">
    <text evidence="5">Belongs to the DEAD box helicase family.</text>
</comment>
<dbReference type="InterPro" id="IPR044742">
    <property type="entry name" value="DEAD/DEAH_RhlB"/>
</dbReference>
<dbReference type="InterPro" id="IPR014001">
    <property type="entry name" value="Helicase_ATP-bd"/>
</dbReference>
<dbReference type="InterPro" id="IPR014014">
    <property type="entry name" value="RNA_helicase_DEAD_Q_motif"/>
</dbReference>
<evidence type="ECO:0000256" key="6">
    <source>
        <dbReference type="PROSITE-ProRule" id="PRU00552"/>
    </source>
</evidence>
<dbReference type="Pfam" id="PF00271">
    <property type="entry name" value="Helicase_C"/>
    <property type="match status" value="1"/>
</dbReference>
<evidence type="ECO:0000256" key="1">
    <source>
        <dbReference type="ARBA" id="ARBA00022741"/>
    </source>
</evidence>
<evidence type="ECO:0000256" key="3">
    <source>
        <dbReference type="ARBA" id="ARBA00022806"/>
    </source>
</evidence>
<dbReference type="EMBL" id="JBHSDR010000003">
    <property type="protein sequence ID" value="MFC4293841.1"/>
    <property type="molecule type" value="Genomic_DNA"/>
</dbReference>
<dbReference type="SMART" id="SM00487">
    <property type="entry name" value="DEXDc"/>
    <property type="match status" value="1"/>
</dbReference>
<evidence type="ECO:0000313" key="11">
    <source>
        <dbReference type="EMBL" id="MFC4293841.1"/>
    </source>
</evidence>
<feature type="domain" description="DEAD-box RNA helicase Q" evidence="10">
    <location>
        <begin position="2"/>
        <end position="30"/>
    </location>
</feature>
<feature type="compositionally biased region" description="Basic and acidic residues" evidence="7">
    <location>
        <begin position="477"/>
        <end position="512"/>
    </location>
</feature>
<evidence type="ECO:0000259" key="10">
    <source>
        <dbReference type="PROSITE" id="PS51195"/>
    </source>
</evidence>
<dbReference type="Pfam" id="PF00270">
    <property type="entry name" value="DEAD"/>
    <property type="match status" value="1"/>
</dbReference>
<dbReference type="PANTHER" id="PTHR47959">
    <property type="entry name" value="ATP-DEPENDENT RNA HELICASE RHLE-RELATED"/>
    <property type="match status" value="1"/>
</dbReference>
<dbReference type="CDD" id="cd00268">
    <property type="entry name" value="DEADc"/>
    <property type="match status" value="1"/>
</dbReference>
<dbReference type="PROSITE" id="PS51194">
    <property type="entry name" value="HELICASE_CTER"/>
    <property type="match status" value="1"/>
</dbReference>
<dbReference type="PROSITE" id="PS51192">
    <property type="entry name" value="HELICASE_ATP_BIND_1"/>
    <property type="match status" value="1"/>
</dbReference>
<dbReference type="GO" id="GO:0004386">
    <property type="term" value="F:helicase activity"/>
    <property type="evidence" value="ECO:0007669"/>
    <property type="project" value="UniProtKB-KW"/>
</dbReference>
<name>A0ABV8RKD2_9SPHN</name>
<evidence type="ECO:0000259" key="9">
    <source>
        <dbReference type="PROSITE" id="PS51194"/>
    </source>
</evidence>
<protein>
    <submittedName>
        <fullName evidence="11">DEAD/DEAH box helicase</fullName>
    </submittedName>
</protein>
<accession>A0ABV8RKD2</accession>
<evidence type="ECO:0000259" key="8">
    <source>
        <dbReference type="PROSITE" id="PS51192"/>
    </source>
</evidence>
<dbReference type="InterPro" id="IPR027417">
    <property type="entry name" value="P-loop_NTPase"/>
</dbReference>
<keyword evidence="12" id="KW-1185">Reference proteome</keyword>
<evidence type="ECO:0000256" key="4">
    <source>
        <dbReference type="ARBA" id="ARBA00022840"/>
    </source>
</evidence>
<dbReference type="Gene3D" id="3.40.50.300">
    <property type="entry name" value="P-loop containing nucleotide triphosphate hydrolases"/>
    <property type="match status" value="2"/>
</dbReference>